<protein>
    <recommendedName>
        <fullName evidence="1">DUF6894 domain-containing protein</fullName>
    </recommendedName>
</protein>
<comment type="caution">
    <text evidence="2">The sequence shown here is derived from an EMBL/GenBank/DDBJ whole genome shotgun (WGS) entry which is preliminary data.</text>
</comment>
<feature type="domain" description="DUF6894" evidence="1">
    <location>
        <begin position="3"/>
        <end position="68"/>
    </location>
</feature>
<dbReference type="AlphaFoldDB" id="A0A7Y4LYB4"/>
<name>A0A7Y4LYB4_9BRAD</name>
<evidence type="ECO:0000259" key="1">
    <source>
        <dbReference type="Pfam" id="PF21834"/>
    </source>
</evidence>
<dbReference type="EMBL" id="JAAVLX010000010">
    <property type="protein sequence ID" value="NOJ43348.1"/>
    <property type="molecule type" value="Genomic_DNA"/>
</dbReference>
<evidence type="ECO:0000313" key="2">
    <source>
        <dbReference type="EMBL" id="NOJ43348.1"/>
    </source>
</evidence>
<dbReference type="Pfam" id="PF21834">
    <property type="entry name" value="DUF6894"/>
    <property type="match status" value="1"/>
</dbReference>
<gene>
    <name evidence="2" type="ORF">HCN58_27930</name>
</gene>
<reference evidence="2 3" key="1">
    <citation type="submission" date="2020-03" db="EMBL/GenBank/DDBJ databases">
        <title>Bradyrhizobium diversity isolated from nodules of Indigofera sp.</title>
        <authorList>
            <person name="Klepa M."/>
            <person name="Helene L."/>
            <person name="Hungria M."/>
        </authorList>
    </citation>
    <scope>NUCLEOTIDE SEQUENCE [LARGE SCALE GENOMIC DNA]</scope>
    <source>
        <strain evidence="2 3">WSM 1791</strain>
    </source>
</reference>
<sequence length="72" mass="8302">MPRYHFGLVDSQTVADEGGQWLPDNDTAERVAKQIAERLWIDRPQLRNRSFAILVTDEDGERVCRVPIDPTH</sequence>
<dbReference type="Proteomes" id="UP000544122">
    <property type="component" value="Unassembled WGS sequence"/>
</dbReference>
<dbReference type="RefSeq" id="WP_376701225.1">
    <property type="nucleotide sequence ID" value="NZ_JAAVLX010000010.1"/>
</dbReference>
<proteinExistence type="predicted"/>
<evidence type="ECO:0000313" key="3">
    <source>
        <dbReference type="Proteomes" id="UP000544122"/>
    </source>
</evidence>
<keyword evidence="3" id="KW-1185">Reference proteome</keyword>
<organism evidence="2 3">
    <name type="scientific">Bradyrhizobium australiense</name>
    <dbReference type="NCBI Taxonomy" id="2721161"/>
    <lineage>
        <taxon>Bacteria</taxon>
        <taxon>Pseudomonadati</taxon>
        <taxon>Pseudomonadota</taxon>
        <taxon>Alphaproteobacteria</taxon>
        <taxon>Hyphomicrobiales</taxon>
        <taxon>Nitrobacteraceae</taxon>
        <taxon>Bradyrhizobium</taxon>
    </lineage>
</organism>
<accession>A0A7Y4LYB4</accession>
<dbReference type="InterPro" id="IPR054189">
    <property type="entry name" value="DUF6894"/>
</dbReference>